<dbReference type="Proteomes" id="UP000678228">
    <property type="component" value="Unassembled WGS sequence"/>
</dbReference>
<dbReference type="PANTHER" id="PTHR21496">
    <property type="entry name" value="FERREDOXIN-RELATED"/>
    <property type="match status" value="1"/>
</dbReference>
<evidence type="ECO:0000259" key="7">
    <source>
        <dbReference type="PROSITE" id="PS51296"/>
    </source>
</evidence>
<gene>
    <name evidence="8" type="primary">nirD</name>
    <name evidence="8" type="ORF">J7W16_06720</name>
</gene>
<evidence type="ECO:0000313" key="8">
    <source>
        <dbReference type="EMBL" id="MBP3950824.1"/>
    </source>
</evidence>
<organism evidence="8 9">
    <name type="scientific">Halalkalibacter suaedae</name>
    <dbReference type="NCBI Taxonomy" id="2822140"/>
    <lineage>
        <taxon>Bacteria</taxon>
        <taxon>Bacillati</taxon>
        <taxon>Bacillota</taxon>
        <taxon>Bacilli</taxon>
        <taxon>Bacillales</taxon>
        <taxon>Bacillaceae</taxon>
        <taxon>Halalkalibacter</taxon>
    </lineage>
</organism>
<name>A0A940WQH2_9BACI</name>
<dbReference type="Gene3D" id="2.102.10.10">
    <property type="entry name" value="Rieske [2Fe-2S] iron-sulphur domain"/>
    <property type="match status" value="1"/>
</dbReference>
<evidence type="ECO:0000313" key="9">
    <source>
        <dbReference type="Proteomes" id="UP000678228"/>
    </source>
</evidence>
<dbReference type="PROSITE" id="PS51296">
    <property type="entry name" value="RIESKE"/>
    <property type="match status" value="1"/>
</dbReference>
<keyword evidence="5" id="KW-0411">Iron-sulfur</keyword>
<accession>A0A940WQH2</accession>
<dbReference type="AlphaFoldDB" id="A0A940WQH2"/>
<dbReference type="GO" id="GO:0046872">
    <property type="term" value="F:metal ion binding"/>
    <property type="evidence" value="ECO:0007669"/>
    <property type="project" value="UniProtKB-KW"/>
</dbReference>
<dbReference type="NCBIfam" id="TIGR02378">
    <property type="entry name" value="nirD_assim_sml"/>
    <property type="match status" value="1"/>
</dbReference>
<evidence type="ECO:0000256" key="5">
    <source>
        <dbReference type="ARBA" id="ARBA00023014"/>
    </source>
</evidence>
<feature type="domain" description="Rieske" evidence="7">
    <location>
        <begin position="8"/>
        <end position="104"/>
    </location>
</feature>
<keyword evidence="6" id="KW-0534">Nitrate assimilation</keyword>
<dbReference type="InterPro" id="IPR017941">
    <property type="entry name" value="Rieske_2Fe-2S"/>
</dbReference>
<comment type="caution">
    <text evidence="8">The sequence shown here is derived from an EMBL/GenBank/DDBJ whole genome shotgun (WGS) entry which is preliminary data.</text>
</comment>
<dbReference type="InterPro" id="IPR012748">
    <property type="entry name" value="Rieske-like_NirD"/>
</dbReference>
<keyword evidence="1" id="KW-0001">2Fe-2S</keyword>
<reference evidence="8" key="1">
    <citation type="submission" date="2021-03" db="EMBL/GenBank/DDBJ databases">
        <title>Bacillus suaedae sp. nov., isolated from Suaeda aralocaspica.</title>
        <authorList>
            <person name="Lei R.F.R."/>
        </authorList>
    </citation>
    <scope>NUCLEOTIDE SEQUENCE</scope>
    <source>
        <strain evidence="8">YZJH907-2</strain>
    </source>
</reference>
<dbReference type="InterPro" id="IPR036922">
    <property type="entry name" value="Rieske_2Fe-2S_sf"/>
</dbReference>
<keyword evidence="2" id="KW-0479">Metal-binding</keyword>
<sequence length="106" mass="11934">MNTAQKEVKLSRYDDFPVGIGTVYKIKEIEIAVFKLSTGEIYAIENKSPHPKGGRLSDGLVSGGYLYCPLHDWKISLKDGKVQAPDKGEVRTFKVEHLNDQVYIHI</sequence>
<dbReference type="CDD" id="cd03530">
    <property type="entry name" value="Rieske_NirD_small_Bacillus"/>
    <property type="match status" value="1"/>
</dbReference>
<evidence type="ECO:0000256" key="3">
    <source>
        <dbReference type="ARBA" id="ARBA00023002"/>
    </source>
</evidence>
<dbReference type="GO" id="GO:0008942">
    <property type="term" value="F:nitrite reductase [NAD(P)H] activity"/>
    <property type="evidence" value="ECO:0007669"/>
    <property type="project" value="InterPro"/>
</dbReference>
<dbReference type="SUPFAM" id="SSF50022">
    <property type="entry name" value="ISP domain"/>
    <property type="match status" value="1"/>
</dbReference>
<evidence type="ECO:0000256" key="1">
    <source>
        <dbReference type="ARBA" id="ARBA00022714"/>
    </source>
</evidence>
<dbReference type="GO" id="GO:0051537">
    <property type="term" value="F:2 iron, 2 sulfur cluster binding"/>
    <property type="evidence" value="ECO:0007669"/>
    <property type="project" value="UniProtKB-KW"/>
</dbReference>
<keyword evidence="3" id="KW-0560">Oxidoreductase</keyword>
<evidence type="ECO:0000256" key="4">
    <source>
        <dbReference type="ARBA" id="ARBA00023004"/>
    </source>
</evidence>
<evidence type="ECO:0000256" key="6">
    <source>
        <dbReference type="ARBA" id="ARBA00023063"/>
    </source>
</evidence>
<evidence type="ECO:0000256" key="2">
    <source>
        <dbReference type="ARBA" id="ARBA00022723"/>
    </source>
</evidence>
<dbReference type="RefSeq" id="WP_210596500.1">
    <property type="nucleotide sequence ID" value="NZ_JAGKSQ010000002.1"/>
</dbReference>
<dbReference type="Pfam" id="PF13806">
    <property type="entry name" value="Rieske_2"/>
    <property type="match status" value="1"/>
</dbReference>
<keyword evidence="4" id="KW-0408">Iron</keyword>
<dbReference type="GO" id="GO:0004497">
    <property type="term" value="F:monooxygenase activity"/>
    <property type="evidence" value="ECO:0007669"/>
    <property type="project" value="UniProtKB-ARBA"/>
</dbReference>
<proteinExistence type="predicted"/>
<dbReference type="GO" id="GO:0016705">
    <property type="term" value="F:oxidoreductase activity, acting on paired donors, with incorporation or reduction of molecular oxygen"/>
    <property type="evidence" value="ECO:0007669"/>
    <property type="project" value="UniProtKB-ARBA"/>
</dbReference>
<protein>
    <submittedName>
        <fullName evidence="8">Nitrite reductase small subunit NirD</fullName>
    </submittedName>
</protein>
<dbReference type="EMBL" id="JAGKSQ010000002">
    <property type="protein sequence ID" value="MBP3950824.1"/>
    <property type="molecule type" value="Genomic_DNA"/>
</dbReference>
<keyword evidence="9" id="KW-1185">Reference proteome</keyword>
<dbReference type="GO" id="GO:0042128">
    <property type="term" value="P:nitrate assimilation"/>
    <property type="evidence" value="ECO:0007669"/>
    <property type="project" value="UniProtKB-KW"/>
</dbReference>
<dbReference type="PANTHER" id="PTHR21496:SF23">
    <property type="entry name" value="3-PHENYLPROPIONATE_CINNAMIC ACID DIOXYGENASE FERREDOXIN SUBUNIT"/>
    <property type="match status" value="1"/>
</dbReference>